<dbReference type="EMBL" id="GEFM01004949">
    <property type="protein sequence ID" value="JAP70847.1"/>
    <property type="molecule type" value="mRNA"/>
</dbReference>
<sequence length="279" mass="32011">MDVENGHFEKLVTELKAAWRGEQLGEQRDAVWAVFKDKVPRRHRTCNSIVDLVDILVDRGLITPWDTRLLLRLSDLFPGIRQASGLVNAYNKVTAHRGNACTMCQGGQFEEMPTTLALPSKSRRNQERAELLSAILYLCRRFGGGHSWRDLVRRFPVPLHVREVDINDIEVMPCATDPGRKNCTECSSYEALYPWSQRHSRRVNVAFLRECMKKDLGLRTYISDLDRGYHLSEEVHSKCLLVKADFYSRDTLPEGSVSVPIEDLVGHIMDKEENKVPFR</sequence>
<proteinExistence type="evidence at transcript level"/>
<accession>A0A131XVY5</accession>
<dbReference type="AlphaFoldDB" id="A0A131XVY5"/>
<name>A0A131XVY5_IXORI</name>
<protein>
    <recommendedName>
        <fullName evidence="2">Death domain-containing protein</fullName>
    </recommendedName>
</protein>
<reference evidence="1" key="1">
    <citation type="submission" date="2016-02" db="EMBL/GenBank/DDBJ databases">
        <title>RNAseq analyses of the midgut from blood- or serum-fed Ixodes ricinus ticks.</title>
        <authorList>
            <person name="Perner J."/>
            <person name="Provaznik J."/>
            <person name="Schrenkova J."/>
            <person name="Urbanova V."/>
            <person name="Ribeiro J.M."/>
            <person name="Kopacek P."/>
        </authorList>
    </citation>
    <scope>NUCLEOTIDE SEQUENCE</scope>
    <source>
        <tissue evidence="1">Gut</tissue>
    </source>
</reference>
<evidence type="ECO:0000313" key="1">
    <source>
        <dbReference type="EMBL" id="JAP70847.1"/>
    </source>
</evidence>
<organism evidence="1">
    <name type="scientific">Ixodes ricinus</name>
    <name type="common">Common tick</name>
    <name type="synonym">Acarus ricinus</name>
    <dbReference type="NCBI Taxonomy" id="34613"/>
    <lineage>
        <taxon>Eukaryota</taxon>
        <taxon>Metazoa</taxon>
        <taxon>Ecdysozoa</taxon>
        <taxon>Arthropoda</taxon>
        <taxon>Chelicerata</taxon>
        <taxon>Arachnida</taxon>
        <taxon>Acari</taxon>
        <taxon>Parasitiformes</taxon>
        <taxon>Ixodida</taxon>
        <taxon>Ixodoidea</taxon>
        <taxon>Ixodidae</taxon>
        <taxon>Ixodinae</taxon>
        <taxon>Ixodes</taxon>
    </lineage>
</organism>
<evidence type="ECO:0008006" key="2">
    <source>
        <dbReference type="Google" id="ProtNLM"/>
    </source>
</evidence>